<keyword evidence="1" id="KW-0812">Transmembrane</keyword>
<sequence length="258" mass="29659">MRPAYRRHDISDQAWALLEPHLPGQPGQWGRIAKDNRTFINAVFWILRTGAPWRDLLQEYGKWGSVHQRFIRWRDKGIWERLLEILIDEPDFEWLLIDASHIKIHPHAAGARGGNQGMGRNKRGLNSKIHLAVDANGMPVRCLVTSGTVADCTQASRLMDGISPRHLVADRGYDSNAIIDHAKSRNIIPVIPPKRNRKVQTDYDRQIYQKRHLVENAFLYLKRWRGIATRYAKNLATFAAAVQVRCIALWLNALIILK</sequence>
<gene>
    <name evidence="4" type="ORF">NB640_09550</name>
</gene>
<dbReference type="KEGG" id="ovb:NB640_09550"/>
<name>A0A9E9LV87_9BURK</name>
<dbReference type="Pfam" id="PF13340">
    <property type="entry name" value="DUF4096"/>
    <property type="match status" value="1"/>
</dbReference>
<evidence type="ECO:0000256" key="1">
    <source>
        <dbReference type="SAM" id="Phobius"/>
    </source>
</evidence>
<dbReference type="GO" id="GO:0004803">
    <property type="term" value="F:transposase activity"/>
    <property type="evidence" value="ECO:0007669"/>
    <property type="project" value="InterPro"/>
</dbReference>
<accession>A0A9E9LV87</accession>
<dbReference type="GO" id="GO:0003677">
    <property type="term" value="F:DNA binding"/>
    <property type="evidence" value="ECO:0007669"/>
    <property type="project" value="InterPro"/>
</dbReference>
<organism evidence="4 5">
    <name type="scientific">Oxalobacter vibrioformis</name>
    <dbReference type="NCBI Taxonomy" id="933080"/>
    <lineage>
        <taxon>Bacteria</taxon>
        <taxon>Pseudomonadati</taxon>
        <taxon>Pseudomonadota</taxon>
        <taxon>Betaproteobacteria</taxon>
        <taxon>Burkholderiales</taxon>
        <taxon>Oxalobacteraceae</taxon>
        <taxon>Oxalobacter</taxon>
    </lineage>
</organism>
<evidence type="ECO:0000259" key="3">
    <source>
        <dbReference type="Pfam" id="PF13340"/>
    </source>
</evidence>
<dbReference type="EMBL" id="CP098242">
    <property type="protein sequence ID" value="WAW09484.1"/>
    <property type="molecule type" value="Genomic_DNA"/>
</dbReference>
<dbReference type="PANTHER" id="PTHR30007:SF1">
    <property type="entry name" value="BLR1914 PROTEIN"/>
    <property type="match status" value="1"/>
</dbReference>
<dbReference type="Proteomes" id="UP001156215">
    <property type="component" value="Chromosome"/>
</dbReference>
<reference evidence="4" key="1">
    <citation type="journal article" date="2022" name="Front. Microbiol.">
        <title>New perspectives on an old grouping: The genomic and phenotypic variability of Oxalobacter formigenes and the implications for calcium oxalate stone prevention.</title>
        <authorList>
            <person name="Chmiel J.A."/>
            <person name="Carr C."/>
            <person name="Stuivenberg G.A."/>
            <person name="Venema R."/>
            <person name="Chanyi R.M."/>
            <person name="Al K.F."/>
            <person name="Giguere D."/>
            <person name="Say H."/>
            <person name="Akouris P.P."/>
            <person name="Dominguez Romero S.A."/>
            <person name="Kwong A."/>
            <person name="Tai V."/>
            <person name="Koval S.F."/>
            <person name="Razvi H."/>
            <person name="Bjazevic J."/>
            <person name="Burton J.P."/>
        </authorList>
    </citation>
    <scope>NUCLEOTIDE SEQUENCE</scope>
    <source>
        <strain evidence="4">WoOx3</strain>
    </source>
</reference>
<evidence type="ECO:0000313" key="4">
    <source>
        <dbReference type="EMBL" id="WAW09484.1"/>
    </source>
</evidence>
<proteinExistence type="predicted"/>
<dbReference type="Pfam" id="PF01609">
    <property type="entry name" value="DDE_Tnp_1"/>
    <property type="match status" value="1"/>
</dbReference>
<dbReference type="InterPro" id="IPR025161">
    <property type="entry name" value="IS402-like_dom"/>
</dbReference>
<protein>
    <submittedName>
        <fullName evidence="4">IS5 family transposase</fullName>
    </submittedName>
</protein>
<evidence type="ECO:0000313" key="5">
    <source>
        <dbReference type="Proteomes" id="UP001156215"/>
    </source>
</evidence>
<dbReference type="PANTHER" id="PTHR30007">
    <property type="entry name" value="PHP DOMAIN PROTEIN"/>
    <property type="match status" value="1"/>
</dbReference>
<keyword evidence="5" id="KW-1185">Reference proteome</keyword>
<dbReference type="GO" id="GO:0006313">
    <property type="term" value="P:DNA transposition"/>
    <property type="evidence" value="ECO:0007669"/>
    <property type="project" value="InterPro"/>
</dbReference>
<dbReference type="InterPro" id="IPR012337">
    <property type="entry name" value="RNaseH-like_sf"/>
</dbReference>
<feature type="transmembrane region" description="Helical" evidence="1">
    <location>
        <begin position="235"/>
        <end position="257"/>
    </location>
</feature>
<dbReference type="SUPFAM" id="SSF53098">
    <property type="entry name" value="Ribonuclease H-like"/>
    <property type="match status" value="1"/>
</dbReference>
<keyword evidence="1" id="KW-0472">Membrane</keyword>
<feature type="domain" description="Insertion element IS402-like" evidence="3">
    <location>
        <begin position="10"/>
        <end position="82"/>
    </location>
</feature>
<evidence type="ECO:0000259" key="2">
    <source>
        <dbReference type="Pfam" id="PF01609"/>
    </source>
</evidence>
<dbReference type="InterPro" id="IPR002559">
    <property type="entry name" value="Transposase_11"/>
</dbReference>
<dbReference type="NCBIfam" id="NF033580">
    <property type="entry name" value="transpos_IS5_3"/>
    <property type="match status" value="1"/>
</dbReference>
<dbReference type="AlphaFoldDB" id="A0A9E9LV87"/>
<keyword evidence="1" id="KW-1133">Transmembrane helix</keyword>
<feature type="domain" description="Transposase IS4-like" evidence="2">
    <location>
        <begin position="95"/>
        <end position="251"/>
    </location>
</feature>